<proteinExistence type="predicted"/>
<evidence type="ECO:0000256" key="1">
    <source>
        <dbReference type="SAM" id="MobiDB-lite"/>
    </source>
</evidence>
<dbReference type="EnsemblBacteria" id="ABF42361">
    <property type="protein sequence ID" value="ABF42361"/>
    <property type="gene ID" value="Acid345_3360"/>
</dbReference>
<dbReference type="HOGENOM" id="CLU_043477_0_0_0"/>
<reference evidence="3 4" key="1">
    <citation type="journal article" date="2009" name="Appl. Environ. Microbiol.">
        <title>Three genomes from the phylum Acidobacteria provide insight into the lifestyles of these microorganisms in soils.</title>
        <authorList>
            <person name="Ward N.L."/>
            <person name="Challacombe J.F."/>
            <person name="Janssen P.H."/>
            <person name="Henrissat B."/>
            <person name="Coutinho P.M."/>
            <person name="Wu M."/>
            <person name="Xie G."/>
            <person name="Haft D.H."/>
            <person name="Sait M."/>
            <person name="Badger J."/>
            <person name="Barabote R.D."/>
            <person name="Bradley B."/>
            <person name="Brettin T.S."/>
            <person name="Brinkac L.M."/>
            <person name="Bruce D."/>
            <person name="Creasy T."/>
            <person name="Daugherty S.C."/>
            <person name="Davidsen T.M."/>
            <person name="DeBoy R.T."/>
            <person name="Detter J.C."/>
            <person name="Dodson R.J."/>
            <person name="Durkin A.S."/>
            <person name="Ganapathy A."/>
            <person name="Gwinn-Giglio M."/>
            <person name="Han C.S."/>
            <person name="Khouri H."/>
            <person name="Kiss H."/>
            <person name="Kothari S.P."/>
            <person name="Madupu R."/>
            <person name="Nelson K.E."/>
            <person name="Nelson W.C."/>
            <person name="Paulsen I."/>
            <person name="Penn K."/>
            <person name="Ren Q."/>
            <person name="Rosovitz M.J."/>
            <person name="Selengut J.D."/>
            <person name="Shrivastava S."/>
            <person name="Sullivan S.A."/>
            <person name="Tapia R."/>
            <person name="Thompson L.S."/>
            <person name="Watkins K.L."/>
            <person name="Yang Q."/>
            <person name="Yu C."/>
            <person name="Zafar N."/>
            <person name="Zhou L."/>
            <person name="Kuske C.R."/>
        </authorList>
    </citation>
    <scope>NUCLEOTIDE SEQUENCE [LARGE SCALE GENOMIC DNA]</scope>
    <source>
        <strain evidence="3 4">Ellin345</strain>
    </source>
</reference>
<dbReference type="KEGG" id="aba:Acid345_3360"/>
<feature type="compositionally biased region" description="Low complexity" evidence="1">
    <location>
        <begin position="390"/>
        <end position="430"/>
    </location>
</feature>
<dbReference type="InterPro" id="IPR046535">
    <property type="entry name" value="DUF6600"/>
</dbReference>
<feature type="compositionally biased region" description="Low complexity" evidence="1">
    <location>
        <begin position="450"/>
        <end position="459"/>
    </location>
</feature>
<sequence>MLQRRKGLLIALLAVVCSFVLLLPALAESNVRIVRLSYIDGDAQINTTNQDDGFTHAVLNTPVTAGMWIYTPNNSHAEIQFENGSTVRMVDDAQIQFEKLALADSGGKINIINVDHGVVYFNFSKVGKDDNIIVKAGAKTIHVAKSSHFRVDASDKNVLVSVFKGDAMVDGDQSIEIKNNESVNLAAEDAKVGRGVDELGSDTWDKHRDGEVAALSMKAAPVGYGDAYSSQFGYLGSYGNYTNVPGFGWGWQPYGMGMGWDPFMNGVWNYNPGLGYMWVSSYPWGWGPYRYGAWNYVPAYGWMWMPGSSFNSWNVGPAYGAVPANWHAPTVPVVGKTPVKTVVVGNPPNVHPAILAGHPEGGSHAAVSTRAKASNNVRVKPPVATATSGAKPTSNTTATKTGTSTGAKSGAQPAHAGGAQHASGGQPSGQHMGGPPTGGGQRMGGGAPAGGHPPATRPH</sequence>
<organism evidence="3 4">
    <name type="scientific">Koribacter versatilis (strain Ellin345)</name>
    <dbReference type="NCBI Taxonomy" id="204669"/>
    <lineage>
        <taxon>Bacteria</taxon>
        <taxon>Pseudomonadati</taxon>
        <taxon>Acidobacteriota</taxon>
        <taxon>Terriglobia</taxon>
        <taxon>Terriglobales</taxon>
        <taxon>Candidatus Korobacteraceae</taxon>
        <taxon>Candidatus Korobacter</taxon>
    </lineage>
</organism>
<dbReference type="PANTHER" id="PTHR38731">
    <property type="entry name" value="LIPL45-RELATED LIPOPROTEIN-RELATED"/>
    <property type="match status" value="1"/>
</dbReference>
<dbReference type="OrthoDB" id="128474at2"/>
<dbReference type="Gene3D" id="2.60.120.1440">
    <property type="match status" value="1"/>
</dbReference>
<keyword evidence="4" id="KW-1185">Reference proteome</keyword>
<accession>Q1IL89</accession>
<dbReference type="STRING" id="204669.Acid345_3360"/>
<gene>
    <name evidence="3" type="ordered locus">Acid345_3360</name>
</gene>
<protein>
    <recommendedName>
        <fullName evidence="2">FecR protein domain-containing protein</fullName>
    </recommendedName>
</protein>
<dbReference type="AlphaFoldDB" id="Q1IL89"/>
<feature type="compositionally biased region" description="Gly residues" evidence="1">
    <location>
        <begin position="431"/>
        <end position="449"/>
    </location>
</feature>
<dbReference type="Pfam" id="PF20245">
    <property type="entry name" value="DUF6600"/>
    <property type="match status" value="1"/>
</dbReference>
<dbReference type="eggNOG" id="COG4254">
    <property type="taxonomic scope" value="Bacteria"/>
</dbReference>
<evidence type="ECO:0000313" key="4">
    <source>
        <dbReference type="Proteomes" id="UP000002432"/>
    </source>
</evidence>
<dbReference type="InterPro" id="IPR006860">
    <property type="entry name" value="FecR"/>
</dbReference>
<dbReference type="Pfam" id="PF04773">
    <property type="entry name" value="FecR"/>
    <property type="match status" value="1"/>
</dbReference>
<evidence type="ECO:0000313" key="3">
    <source>
        <dbReference type="EMBL" id="ABF42361.1"/>
    </source>
</evidence>
<dbReference type="RefSeq" id="WP_011524160.1">
    <property type="nucleotide sequence ID" value="NC_008009.1"/>
</dbReference>
<dbReference type="EMBL" id="CP000360">
    <property type="protein sequence ID" value="ABF42361.1"/>
    <property type="molecule type" value="Genomic_DNA"/>
</dbReference>
<name>Q1IL89_KORVE</name>
<dbReference type="Proteomes" id="UP000002432">
    <property type="component" value="Chromosome"/>
</dbReference>
<feature type="domain" description="FecR protein" evidence="2">
    <location>
        <begin position="69"/>
        <end position="167"/>
    </location>
</feature>
<feature type="region of interest" description="Disordered" evidence="1">
    <location>
        <begin position="353"/>
        <end position="459"/>
    </location>
</feature>
<evidence type="ECO:0000259" key="2">
    <source>
        <dbReference type="Pfam" id="PF04773"/>
    </source>
</evidence>